<dbReference type="SMART" id="SM00878">
    <property type="entry name" value="Biotin_carb_C"/>
    <property type="match status" value="1"/>
</dbReference>
<dbReference type="PROSITE" id="PS00866">
    <property type="entry name" value="CPSASE_1"/>
    <property type="match status" value="1"/>
</dbReference>
<dbReference type="InterPro" id="IPR005479">
    <property type="entry name" value="CPAse_ATP-bd"/>
</dbReference>
<comment type="caution">
    <text evidence="8">The sequence shown here is derived from an EMBL/GenBank/DDBJ whole genome shotgun (WGS) entry which is preliminary data.</text>
</comment>
<sequence length="526" mass="58708">MYRVNNLLQTSYCVRSTFASCKRLLSSSKANDKKQDKKYQVRKINKLLVANRGEIAIRVFRACTENNIRTVAIYSAEDEGQLHRIKADESFKIGKGLAPIAAYLNIPEIIKVAVKNDVDAIHPAIDAKVPVIPGTTEAVSNLDAVREFVKEHGYPIMLKAARGGGGRGMRVARSESELEEAFQRASSEALAAVGDGRLFVERLVSQARHIEVQIIGDHFGQVVHLFERDCSVQRRHQKVIEVAPATNLDPVIRDRMTADAVRIAKYVGYQNAGTVEFLLDNQGRHYFIEVNCRLQVEHTCSEEITGIDIVQSQIKIAEGKPLADLGLEQDKIKLMGAAVQCRMTTEDPANNFTPDVGRIDVFRSAEGFGIRIDSASAYTDAVISPFYDSLLVKVIAHSRNHQEACAKMVRALKEFRIRGVKTNIPFLLNVLQHEQFLQGSLTTSFIDENPNLFKFLPTQNRAQKLLNYISEVLVNGPLTPLGTDVKPMKIKPELPHIKKKEIPNGWRQVLLQEGPTGFAKAVRKHP</sequence>
<dbReference type="InterPro" id="IPR005481">
    <property type="entry name" value="BC-like_N"/>
</dbReference>
<dbReference type="InterPro" id="IPR011054">
    <property type="entry name" value="Rudment_hybrid_motif"/>
</dbReference>
<dbReference type="InterPro" id="IPR005482">
    <property type="entry name" value="Biotin_COase_C"/>
</dbReference>
<evidence type="ECO:0000256" key="4">
    <source>
        <dbReference type="ARBA" id="ARBA00023267"/>
    </source>
</evidence>
<dbReference type="EMBL" id="CAJOBJ010051283">
    <property type="protein sequence ID" value="CAF4375073.1"/>
    <property type="molecule type" value="Genomic_DNA"/>
</dbReference>
<dbReference type="GO" id="GO:0005737">
    <property type="term" value="C:cytoplasm"/>
    <property type="evidence" value="ECO:0007669"/>
    <property type="project" value="TreeGrafter"/>
</dbReference>
<feature type="domain" description="ATP-grasp" evidence="6">
    <location>
        <begin position="123"/>
        <end position="318"/>
    </location>
</feature>
<keyword evidence="2 5" id="KW-0547">Nucleotide-binding</keyword>
<dbReference type="PANTHER" id="PTHR43778">
    <property type="entry name" value="PYRUVATE CARBOXYLASE"/>
    <property type="match status" value="1"/>
</dbReference>
<dbReference type="Pfam" id="PF02785">
    <property type="entry name" value="Biotin_carb_C"/>
    <property type="match status" value="1"/>
</dbReference>
<name>A0A8S2V1H5_9BILA</name>
<dbReference type="GO" id="GO:0046872">
    <property type="term" value="F:metal ion binding"/>
    <property type="evidence" value="ECO:0007669"/>
    <property type="project" value="InterPro"/>
</dbReference>
<dbReference type="PROSITE" id="PS50979">
    <property type="entry name" value="BC"/>
    <property type="match status" value="1"/>
</dbReference>
<dbReference type="SUPFAM" id="SSF51246">
    <property type="entry name" value="Rudiment single hybrid motif"/>
    <property type="match status" value="1"/>
</dbReference>
<dbReference type="PROSITE" id="PS50975">
    <property type="entry name" value="ATP_GRASP"/>
    <property type="match status" value="1"/>
</dbReference>
<evidence type="ECO:0000313" key="9">
    <source>
        <dbReference type="Proteomes" id="UP000681720"/>
    </source>
</evidence>
<evidence type="ECO:0000259" key="6">
    <source>
        <dbReference type="PROSITE" id="PS50975"/>
    </source>
</evidence>
<dbReference type="GO" id="GO:0004736">
    <property type="term" value="F:pyruvate carboxylase activity"/>
    <property type="evidence" value="ECO:0007669"/>
    <property type="project" value="TreeGrafter"/>
</dbReference>
<evidence type="ECO:0000256" key="5">
    <source>
        <dbReference type="PROSITE-ProRule" id="PRU00409"/>
    </source>
</evidence>
<keyword evidence="3 5" id="KW-0067">ATP-binding</keyword>
<dbReference type="GO" id="GO:0005524">
    <property type="term" value="F:ATP binding"/>
    <property type="evidence" value="ECO:0007669"/>
    <property type="project" value="UniProtKB-UniRule"/>
</dbReference>
<dbReference type="Proteomes" id="UP000681720">
    <property type="component" value="Unassembled WGS sequence"/>
</dbReference>
<dbReference type="InterPro" id="IPR011764">
    <property type="entry name" value="Biotin_carboxylation_dom"/>
</dbReference>
<evidence type="ECO:0000313" key="8">
    <source>
        <dbReference type="EMBL" id="CAF4375073.1"/>
    </source>
</evidence>
<accession>A0A8S2V1H5</accession>
<evidence type="ECO:0000259" key="7">
    <source>
        <dbReference type="PROSITE" id="PS50979"/>
    </source>
</evidence>
<dbReference type="InterPro" id="IPR055268">
    <property type="entry name" value="PCB-like"/>
</dbReference>
<dbReference type="SUPFAM" id="SSF52440">
    <property type="entry name" value="PreATP-grasp domain"/>
    <property type="match status" value="1"/>
</dbReference>
<evidence type="ECO:0000256" key="1">
    <source>
        <dbReference type="ARBA" id="ARBA00022598"/>
    </source>
</evidence>
<gene>
    <name evidence="8" type="ORF">GIL414_LOCUS29024</name>
</gene>
<dbReference type="Pfam" id="PF00289">
    <property type="entry name" value="Biotin_carb_N"/>
    <property type="match status" value="1"/>
</dbReference>
<dbReference type="Gene3D" id="3.40.50.20">
    <property type="match status" value="1"/>
</dbReference>
<organism evidence="8 9">
    <name type="scientific">Rotaria magnacalcarata</name>
    <dbReference type="NCBI Taxonomy" id="392030"/>
    <lineage>
        <taxon>Eukaryota</taxon>
        <taxon>Metazoa</taxon>
        <taxon>Spiralia</taxon>
        <taxon>Gnathifera</taxon>
        <taxon>Rotifera</taxon>
        <taxon>Eurotatoria</taxon>
        <taxon>Bdelloidea</taxon>
        <taxon>Philodinida</taxon>
        <taxon>Philodinidae</taxon>
        <taxon>Rotaria</taxon>
    </lineage>
</organism>
<keyword evidence="1" id="KW-0436">Ligase</keyword>
<feature type="domain" description="Biotin carboxylation" evidence="7">
    <location>
        <begin position="43"/>
        <end position="451"/>
    </location>
</feature>
<dbReference type="SUPFAM" id="SSF56059">
    <property type="entry name" value="Glutathione synthetase ATP-binding domain-like"/>
    <property type="match status" value="1"/>
</dbReference>
<protein>
    <recommendedName>
        <fullName evidence="10">Pyruvate carboxylase</fullName>
    </recommendedName>
</protein>
<dbReference type="InterPro" id="IPR016185">
    <property type="entry name" value="PreATP-grasp_dom_sf"/>
</dbReference>
<evidence type="ECO:0000256" key="2">
    <source>
        <dbReference type="ARBA" id="ARBA00022741"/>
    </source>
</evidence>
<reference evidence="8" key="1">
    <citation type="submission" date="2021-02" db="EMBL/GenBank/DDBJ databases">
        <authorList>
            <person name="Nowell W R."/>
        </authorList>
    </citation>
    <scope>NUCLEOTIDE SEQUENCE</scope>
</reference>
<dbReference type="Gene3D" id="3.30.470.20">
    <property type="entry name" value="ATP-grasp fold, B domain"/>
    <property type="match status" value="1"/>
</dbReference>
<feature type="non-terminal residue" evidence="8">
    <location>
        <position position="1"/>
    </location>
</feature>
<evidence type="ECO:0008006" key="10">
    <source>
        <dbReference type="Google" id="ProtNLM"/>
    </source>
</evidence>
<dbReference type="GO" id="GO:0006094">
    <property type="term" value="P:gluconeogenesis"/>
    <property type="evidence" value="ECO:0007669"/>
    <property type="project" value="TreeGrafter"/>
</dbReference>
<evidence type="ECO:0000256" key="3">
    <source>
        <dbReference type="ARBA" id="ARBA00022840"/>
    </source>
</evidence>
<dbReference type="Gene3D" id="3.10.600.10">
    <property type="entry name" value="pyruvate carboxylase f1077a mutant domain"/>
    <property type="match status" value="1"/>
</dbReference>
<proteinExistence type="predicted"/>
<dbReference type="Pfam" id="PF02786">
    <property type="entry name" value="CPSase_L_D2"/>
    <property type="match status" value="1"/>
</dbReference>
<dbReference type="InterPro" id="IPR011761">
    <property type="entry name" value="ATP-grasp"/>
</dbReference>
<dbReference type="PANTHER" id="PTHR43778:SF2">
    <property type="entry name" value="PYRUVATE CARBOXYLASE, MITOCHONDRIAL"/>
    <property type="match status" value="1"/>
</dbReference>
<keyword evidence="4" id="KW-0092">Biotin</keyword>
<dbReference type="AlphaFoldDB" id="A0A8S2V1H5"/>